<sequence>METGASGVRILVLLTRLRYNEFRSELERLAEHVHSKTPSALQSQRDPSRQQHAFQYVPPSVDQLRLALVSETKEMGAWGLAAPLLLEKTLVNSTVSQPEAERRLGGANEQDVSPYYFIASACVPAASVTQLTFCYRLVVVDKLLLHAAALGAGSPSAAIVAVENFRSKPYSIQLQRVDNSCLCAELSGIFGNEVVSGCVPTFLASIEVGDRLLNFGRASTHFPFLSQLSRAVMRGNAQQQEGQLLSLTLYGNDPRVRYDRKKWLYGLPKTQRDAVEYLEKHGYRNEECDSPSDGVLLPTSAVEVCDVYPVPSEGCCWHSGRLPVLESMTQQVRVAKKNALMSKNSNAGSSTSNSPEEAPLCISMMDENVFGEEASASVSAFMHRGWCVEPFHSANPLQTFTHGEPQHTMRVWHTTVNLLFLKGCALLVEAALPVPVYAEPANNNGSEDEKRSAEGKGDEVVDVRWVRGEVVLQPSLFNHTNGTIVLPVCFFSTNTDNKTGLPVTTTCWQNIFIQYLVVNPFKHDQRNTLEIVRSVASHGRLATKKLVGHRGLGKTYTRGLADNFSENVSFASNTSTATRDSDGMPINLPVTKFQRLTVKLAENSLESLNAAHRRGCDMVEFDVMLTRDRVPIIYHDPLIQLQARGKRGAGIRHGRVQRIDPSLGTSPSEFDAGCSLAGTPYCGHSVHSLCSSSKIGTGNQGATGVTHQNTPLHAMLQFTSVPIALHQLTKSQLDVVVTETFTHAKAHNTFRNLVLRHWHKILAIYRKNRHLYERRQCGCKGGDAPVRSVGNDALCERQQSSKVKSSDPVSTSNDVSDALRSSTLPCCDGGSGIERCTASSQIQGRMVSRQEDVTNRICTLEELFRCTPPSLRFDLEVKFPFQPIADANLFLQTDVFEVNAFVDDILRVVFEYGDQRHIVEDANGQKREQGRDVIFSSFEPDICLALKMKQSRYHVVFLCDTGPHNDCKDYRCFGRVEGALQFSVLMNLSGISVCASSLCTAEQLATLNALKLLQKGDQQPQLGTDASGGNDEDTVASHVEPSVHALERHWSNFDCSRGSRIASYAHARAQLVWTWGEMNVDENFRQLQARKMGIDAIITDSVPKMATDFVEQDEGNVST</sequence>
<evidence type="ECO:0000256" key="2">
    <source>
        <dbReference type="SAM" id="MobiDB-lite"/>
    </source>
</evidence>
<keyword evidence="1" id="KW-0378">Hydrolase</keyword>
<dbReference type="AlphaFoldDB" id="G0TRP8"/>
<organism evidence="4">
    <name type="scientific">Trypanosoma vivax (strain Y486)</name>
    <dbReference type="NCBI Taxonomy" id="1055687"/>
    <lineage>
        <taxon>Eukaryota</taxon>
        <taxon>Discoba</taxon>
        <taxon>Euglenozoa</taxon>
        <taxon>Kinetoplastea</taxon>
        <taxon>Metakinetoplastina</taxon>
        <taxon>Trypanosomatida</taxon>
        <taxon>Trypanosomatidae</taxon>
        <taxon>Trypanosoma</taxon>
        <taxon>Duttonella</taxon>
    </lineage>
</organism>
<dbReference type="PANTHER" id="PTHR22958:SF1">
    <property type="entry name" value="GLYCEROPHOSPHOCHOLINE PHOSPHODIESTERASE GPCPD1"/>
    <property type="match status" value="1"/>
</dbReference>
<feature type="region of interest" description="Disordered" evidence="2">
    <location>
        <begin position="438"/>
        <end position="457"/>
    </location>
</feature>
<dbReference type="PANTHER" id="PTHR22958">
    <property type="entry name" value="GLYCEROPHOSPHORYL DIESTER PHOSPHODIESTERASE"/>
    <property type="match status" value="1"/>
</dbReference>
<dbReference type="PROSITE" id="PS51704">
    <property type="entry name" value="GP_PDE"/>
    <property type="match status" value="1"/>
</dbReference>
<feature type="domain" description="GP-PDE" evidence="3">
    <location>
        <begin position="585"/>
        <end position="1109"/>
    </location>
</feature>
<gene>
    <name evidence="4" type="ORF">TVY486_0200380</name>
</gene>
<dbReference type="InterPro" id="IPR017946">
    <property type="entry name" value="PLC-like_Pdiesterase_TIM-brl"/>
</dbReference>
<dbReference type="InterPro" id="IPR051578">
    <property type="entry name" value="GDPD"/>
</dbReference>
<dbReference type="SUPFAM" id="SSF51695">
    <property type="entry name" value="PLC-like phosphodiesterases"/>
    <property type="match status" value="1"/>
</dbReference>
<dbReference type="InterPro" id="IPR030395">
    <property type="entry name" value="GP_PDE_dom"/>
</dbReference>
<dbReference type="GO" id="GO:0046475">
    <property type="term" value="P:glycerophospholipid catabolic process"/>
    <property type="evidence" value="ECO:0007669"/>
    <property type="project" value="TreeGrafter"/>
</dbReference>
<accession>G0TRP8</accession>
<dbReference type="Pfam" id="PF03009">
    <property type="entry name" value="GDPD"/>
    <property type="match status" value="2"/>
</dbReference>
<proteinExistence type="predicted"/>
<evidence type="ECO:0000259" key="3">
    <source>
        <dbReference type="PROSITE" id="PS51704"/>
    </source>
</evidence>
<evidence type="ECO:0000313" key="4">
    <source>
        <dbReference type="EMBL" id="CCC46619.1"/>
    </source>
</evidence>
<feature type="compositionally biased region" description="Basic and acidic residues" evidence="2">
    <location>
        <begin position="447"/>
        <end position="457"/>
    </location>
</feature>
<feature type="region of interest" description="Disordered" evidence="2">
    <location>
        <begin position="797"/>
        <end position="817"/>
    </location>
</feature>
<protein>
    <recommendedName>
        <fullName evidence="3">GP-PDE domain-containing protein</fullName>
    </recommendedName>
</protein>
<name>G0TRP8_TRYVY</name>
<dbReference type="VEuPathDB" id="TriTrypDB:TvY486_0200380"/>
<dbReference type="Gene3D" id="3.20.20.190">
    <property type="entry name" value="Phosphatidylinositol (PI) phosphodiesterase"/>
    <property type="match status" value="2"/>
</dbReference>
<dbReference type="PROSITE" id="PS50007">
    <property type="entry name" value="PIPLC_X_DOMAIN"/>
    <property type="match status" value="1"/>
</dbReference>
<evidence type="ECO:0000256" key="1">
    <source>
        <dbReference type="ARBA" id="ARBA00022801"/>
    </source>
</evidence>
<reference evidence="4" key="1">
    <citation type="journal article" date="2012" name="Proc. Natl. Acad. Sci. U.S.A.">
        <title>Antigenic diversity is generated by distinct evolutionary mechanisms in African trypanosome species.</title>
        <authorList>
            <person name="Jackson A.P."/>
            <person name="Berry A."/>
            <person name="Aslett M."/>
            <person name="Allison H.C."/>
            <person name="Burton P."/>
            <person name="Vavrova-Anderson J."/>
            <person name="Brown R."/>
            <person name="Browne H."/>
            <person name="Corton N."/>
            <person name="Hauser H."/>
            <person name="Gamble J."/>
            <person name="Gilderthorp R."/>
            <person name="Marcello L."/>
            <person name="McQuillan J."/>
            <person name="Otto T.D."/>
            <person name="Quail M.A."/>
            <person name="Sanders M.J."/>
            <person name="van Tonder A."/>
            <person name="Ginger M.L."/>
            <person name="Field M.C."/>
            <person name="Barry J.D."/>
            <person name="Hertz-Fowler C."/>
            <person name="Berriman M."/>
        </authorList>
    </citation>
    <scope>NUCLEOTIDE SEQUENCE</scope>
    <source>
        <strain evidence="4">Y486</strain>
    </source>
</reference>
<dbReference type="EMBL" id="HE573018">
    <property type="protein sequence ID" value="CCC46619.1"/>
    <property type="molecule type" value="Genomic_DNA"/>
</dbReference>
<dbReference type="GO" id="GO:0008081">
    <property type="term" value="F:phosphoric diester hydrolase activity"/>
    <property type="evidence" value="ECO:0007669"/>
    <property type="project" value="InterPro"/>
</dbReference>